<reference evidence="1" key="1">
    <citation type="submission" date="2014-09" db="EMBL/GenBank/DDBJ databases">
        <authorList>
            <person name="Magalhaes I.L.F."/>
            <person name="Oliveira U."/>
            <person name="Santos F.R."/>
            <person name="Vidigal T.H.D.A."/>
            <person name="Brescovit A.D."/>
            <person name="Santos A.J."/>
        </authorList>
    </citation>
    <scope>NUCLEOTIDE SEQUENCE</scope>
    <source>
        <tissue evidence="1">Shoot tissue taken approximately 20 cm above the soil surface</tissue>
    </source>
</reference>
<accession>A0A0A9AF97</accession>
<protein>
    <submittedName>
        <fullName evidence="1">Uncharacterized protein</fullName>
    </submittedName>
</protein>
<reference evidence="1" key="2">
    <citation type="journal article" date="2015" name="Data Brief">
        <title>Shoot transcriptome of the giant reed, Arundo donax.</title>
        <authorList>
            <person name="Barrero R.A."/>
            <person name="Guerrero F.D."/>
            <person name="Moolhuijzen P."/>
            <person name="Goolsby J.A."/>
            <person name="Tidwell J."/>
            <person name="Bellgard S.E."/>
            <person name="Bellgard M.I."/>
        </authorList>
    </citation>
    <scope>NUCLEOTIDE SEQUENCE</scope>
    <source>
        <tissue evidence="1">Shoot tissue taken approximately 20 cm above the soil surface</tissue>
    </source>
</reference>
<dbReference type="AlphaFoldDB" id="A0A0A9AF97"/>
<sequence length="58" mass="6784">MKRKEDDTLDYTMGIVLKQTSTDRSQPIDYPTLFCSIESSNLVKRTLSHHYQHQKRAA</sequence>
<organism evidence="1">
    <name type="scientific">Arundo donax</name>
    <name type="common">Giant reed</name>
    <name type="synonym">Donax arundinaceus</name>
    <dbReference type="NCBI Taxonomy" id="35708"/>
    <lineage>
        <taxon>Eukaryota</taxon>
        <taxon>Viridiplantae</taxon>
        <taxon>Streptophyta</taxon>
        <taxon>Embryophyta</taxon>
        <taxon>Tracheophyta</taxon>
        <taxon>Spermatophyta</taxon>
        <taxon>Magnoliopsida</taxon>
        <taxon>Liliopsida</taxon>
        <taxon>Poales</taxon>
        <taxon>Poaceae</taxon>
        <taxon>PACMAD clade</taxon>
        <taxon>Arundinoideae</taxon>
        <taxon>Arundineae</taxon>
        <taxon>Arundo</taxon>
    </lineage>
</organism>
<proteinExistence type="predicted"/>
<dbReference type="EMBL" id="GBRH01252133">
    <property type="protein sequence ID" value="JAD45762.1"/>
    <property type="molecule type" value="Transcribed_RNA"/>
</dbReference>
<name>A0A0A9AF97_ARUDO</name>
<evidence type="ECO:0000313" key="1">
    <source>
        <dbReference type="EMBL" id="JAD45762.1"/>
    </source>
</evidence>